<dbReference type="Proteomes" id="UP000000560">
    <property type="component" value="Chromosome II"/>
</dbReference>
<dbReference type="InterPro" id="IPR001129">
    <property type="entry name" value="Membr-assoc_MAPEG"/>
</dbReference>
<dbReference type="InterPro" id="IPR050300">
    <property type="entry name" value="GDXG_lipolytic_enzyme"/>
</dbReference>
<evidence type="ECO:0000256" key="1">
    <source>
        <dbReference type="ARBA" id="ARBA00004370"/>
    </source>
</evidence>
<dbReference type="PANTHER" id="PTHR48081:SF3">
    <property type="entry name" value="ALPHA_BETA HYDROLASE FOLD-3 DOMAIN-CONTAINING PROTEIN"/>
    <property type="match status" value="1"/>
</dbReference>
<dbReference type="SUPFAM" id="SSF161084">
    <property type="entry name" value="MAPEG domain-like"/>
    <property type="match status" value="1"/>
</dbReference>
<protein>
    <recommendedName>
        <fullName evidence="6">Alpha/beta hydrolase fold-3 domain-containing protein</fullName>
    </recommendedName>
</protein>
<dbReference type="Gene3D" id="1.20.120.550">
    <property type="entry name" value="Membrane associated eicosanoid/glutathione metabolism-like domain"/>
    <property type="match status" value="1"/>
</dbReference>
<dbReference type="GO" id="GO:0016020">
    <property type="term" value="C:membrane"/>
    <property type="evidence" value="ECO:0007669"/>
    <property type="project" value="UniProtKB-SubCell"/>
</dbReference>
<dbReference type="EMBL" id="BN001302">
    <property type="protein sequence ID" value="CBF76008.1"/>
    <property type="molecule type" value="Genomic_DNA"/>
</dbReference>
<organism evidence="7 8">
    <name type="scientific">Emericella nidulans (strain FGSC A4 / ATCC 38163 / CBS 112.46 / NRRL 194 / M139)</name>
    <name type="common">Aspergillus nidulans</name>
    <dbReference type="NCBI Taxonomy" id="227321"/>
    <lineage>
        <taxon>Eukaryota</taxon>
        <taxon>Fungi</taxon>
        <taxon>Dikarya</taxon>
        <taxon>Ascomycota</taxon>
        <taxon>Pezizomycotina</taxon>
        <taxon>Eurotiomycetes</taxon>
        <taxon>Eurotiomycetidae</taxon>
        <taxon>Eurotiales</taxon>
        <taxon>Aspergillaceae</taxon>
        <taxon>Aspergillus</taxon>
        <taxon>Aspergillus subgen. Nidulantes</taxon>
    </lineage>
</organism>
<evidence type="ECO:0000313" key="8">
    <source>
        <dbReference type="Proteomes" id="UP000000560"/>
    </source>
</evidence>
<dbReference type="OrthoDB" id="19653at2759"/>
<dbReference type="eggNOG" id="KOG1515">
    <property type="taxonomic scope" value="Eukaryota"/>
</dbReference>
<evidence type="ECO:0000313" key="7">
    <source>
        <dbReference type="EMBL" id="CBF76008.1"/>
    </source>
</evidence>
<keyword evidence="4" id="KW-1133">Transmembrane helix</keyword>
<comment type="subcellular location">
    <subcellularLocation>
        <location evidence="1">Membrane</location>
    </subcellularLocation>
</comment>
<dbReference type="InterPro" id="IPR029058">
    <property type="entry name" value="AB_hydrolase_fold"/>
</dbReference>
<keyword evidence="8" id="KW-1185">Reference proteome</keyword>
<dbReference type="SUPFAM" id="SSF53474">
    <property type="entry name" value="alpha/beta-Hydrolases"/>
    <property type="match status" value="1"/>
</dbReference>
<evidence type="ECO:0000259" key="6">
    <source>
        <dbReference type="Pfam" id="PF07859"/>
    </source>
</evidence>
<dbReference type="Gene3D" id="3.40.50.1820">
    <property type="entry name" value="alpha/beta hydrolase"/>
    <property type="match status" value="1"/>
</dbReference>
<dbReference type="HOGENOM" id="CLU_537507_0_0_1"/>
<accession>C8V531</accession>
<gene>
    <name evidence="7" type="ORF">ANIA_03510</name>
</gene>
<reference evidence="8" key="2">
    <citation type="journal article" date="2009" name="Fungal Genet. Biol.">
        <title>The 2008 update of the Aspergillus nidulans genome annotation: a community effort.</title>
        <authorList>
            <person name="Wortman J.R."/>
            <person name="Gilsenan J.M."/>
            <person name="Joardar V."/>
            <person name="Deegan J."/>
            <person name="Clutterbuck J."/>
            <person name="Andersen M.R."/>
            <person name="Archer D."/>
            <person name="Bencina M."/>
            <person name="Braus G."/>
            <person name="Coutinho P."/>
            <person name="von Dohren H."/>
            <person name="Doonan J."/>
            <person name="Driessen A.J."/>
            <person name="Durek P."/>
            <person name="Espeso E."/>
            <person name="Fekete E."/>
            <person name="Flipphi M."/>
            <person name="Estrada C.G."/>
            <person name="Geysens S."/>
            <person name="Goldman G."/>
            <person name="de Groot P.W."/>
            <person name="Hansen K."/>
            <person name="Harris S.D."/>
            <person name="Heinekamp T."/>
            <person name="Helmstaedt K."/>
            <person name="Henrissat B."/>
            <person name="Hofmann G."/>
            <person name="Homan T."/>
            <person name="Horio T."/>
            <person name="Horiuchi H."/>
            <person name="James S."/>
            <person name="Jones M."/>
            <person name="Karaffa L."/>
            <person name="Karanyi Z."/>
            <person name="Kato M."/>
            <person name="Keller N."/>
            <person name="Kelly D.E."/>
            <person name="Kiel J.A."/>
            <person name="Kim J.M."/>
            <person name="van der Klei I.J."/>
            <person name="Klis F.M."/>
            <person name="Kovalchuk A."/>
            <person name="Krasevec N."/>
            <person name="Kubicek C.P."/>
            <person name="Liu B."/>
            <person name="Maccabe A."/>
            <person name="Meyer V."/>
            <person name="Mirabito P."/>
            <person name="Miskei M."/>
            <person name="Mos M."/>
            <person name="Mullins J."/>
            <person name="Nelson D.R."/>
            <person name="Nielsen J."/>
            <person name="Oakley B.R."/>
            <person name="Osmani S.A."/>
            <person name="Pakula T."/>
            <person name="Paszewski A."/>
            <person name="Paulsen I."/>
            <person name="Pilsyk S."/>
            <person name="Pocsi I."/>
            <person name="Punt P.J."/>
            <person name="Ram A.F."/>
            <person name="Ren Q."/>
            <person name="Robellet X."/>
            <person name="Robson G."/>
            <person name="Seiboth B."/>
            <person name="van Solingen P."/>
            <person name="Specht T."/>
            <person name="Sun J."/>
            <person name="Taheri-Talesh N."/>
            <person name="Takeshita N."/>
            <person name="Ussery D."/>
            <person name="vanKuyk P.A."/>
            <person name="Visser H."/>
            <person name="van de Vondervoort P.J."/>
            <person name="de Vries R.P."/>
            <person name="Walton J."/>
            <person name="Xiang X."/>
            <person name="Xiong Y."/>
            <person name="Zeng A.P."/>
            <person name="Brandt B.W."/>
            <person name="Cornell M.J."/>
            <person name="van den Hondel C.A."/>
            <person name="Visser J."/>
            <person name="Oliver S.G."/>
            <person name="Turner G."/>
        </authorList>
    </citation>
    <scope>GENOME REANNOTATION</scope>
    <source>
        <strain evidence="8">FGSC A4 / ATCC 38163 / CBS 112.46 / NRRL 194 / M139</strain>
    </source>
</reference>
<dbReference type="GeneID" id="2872931"/>
<keyword evidence="3" id="KW-0378">Hydrolase</keyword>
<dbReference type="AlphaFoldDB" id="Q5B7H0"/>
<dbReference type="Pfam" id="PF01124">
    <property type="entry name" value="MAPEG"/>
    <property type="match status" value="1"/>
</dbReference>
<dbReference type="InParanoid" id="Q5B7H0"/>
<dbReference type="ESTHER" id="emeni-q5b7h0">
    <property type="family name" value="Hormone-sensitive_lipase_like"/>
</dbReference>
<keyword evidence="5" id="KW-0472">Membrane</keyword>
<dbReference type="InterPro" id="IPR013094">
    <property type="entry name" value="AB_hydrolase_3"/>
</dbReference>
<feature type="domain" description="Alpha/beta hydrolase fold-3" evidence="6">
    <location>
        <begin position="45"/>
        <end position="173"/>
    </location>
</feature>
<evidence type="ECO:0000256" key="5">
    <source>
        <dbReference type="ARBA" id="ARBA00023136"/>
    </source>
</evidence>
<name>Q5B7H0_EMENI</name>
<dbReference type="KEGG" id="ani:ANIA_03510"/>
<evidence type="ECO:0000256" key="2">
    <source>
        <dbReference type="ARBA" id="ARBA00022692"/>
    </source>
</evidence>
<evidence type="ECO:0000256" key="4">
    <source>
        <dbReference type="ARBA" id="ARBA00022989"/>
    </source>
</evidence>
<dbReference type="Pfam" id="PF07859">
    <property type="entry name" value="Abhydrolase_3"/>
    <property type="match status" value="1"/>
</dbReference>
<dbReference type="RefSeq" id="XP_661114.1">
    <property type="nucleotide sequence ID" value="XM_656022.1"/>
</dbReference>
<dbReference type="InterPro" id="IPR023352">
    <property type="entry name" value="MAPEG-like_dom_sf"/>
</dbReference>
<accession>Q5B7H0</accession>
<dbReference type="GO" id="GO:0016787">
    <property type="term" value="F:hydrolase activity"/>
    <property type="evidence" value="ECO:0007669"/>
    <property type="project" value="UniProtKB-KW"/>
</dbReference>
<dbReference type="PANTHER" id="PTHR48081">
    <property type="entry name" value="AB HYDROLASE SUPERFAMILY PROTEIN C4A8.06C"/>
    <property type="match status" value="1"/>
</dbReference>
<reference evidence="8" key="1">
    <citation type="journal article" date="2005" name="Nature">
        <title>Sequencing of Aspergillus nidulans and comparative analysis with A. fumigatus and A. oryzae.</title>
        <authorList>
            <person name="Galagan J.E."/>
            <person name="Calvo S.E."/>
            <person name="Cuomo C."/>
            <person name="Ma L.J."/>
            <person name="Wortman J.R."/>
            <person name="Batzoglou S."/>
            <person name="Lee S.I."/>
            <person name="Basturkmen M."/>
            <person name="Spevak C.C."/>
            <person name="Clutterbuck J."/>
            <person name="Kapitonov V."/>
            <person name="Jurka J."/>
            <person name="Scazzocchio C."/>
            <person name="Farman M."/>
            <person name="Butler J."/>
            <person name="Purcell S."/>
            <person name="Harris S."/>
            <person name="Braus G.H."/>
            <person name="Draht O."/>
            <person name="Busch S."/>
            <person name="D'Enfert C."/>
            <person name="Bouchier C."/>
            <person name="Goldman G.H."/>
            <person name="Bell-Pedersen D."/>
            <person name="Griffiths-Jones S."/>
            <person name="Doonan J.H."/>
            <person name="Yu J."/>
            <person name="Vienken K."/>
            <person name="Pain A."/>
            <person name="Freitag M."/>
            <person name="Selker E.U."/>
            <person name="Archer D.B."/>
            <person name="Penalva M.A."/>
            <person name="Oakley B.R."/>
            <person name="Momany M."/>
            <person name="Tanaka T."/>
            <person name="Kumagai T."/>
            <person name="Asai K."/>
            <person name="Machida M."/>
            <person name="Nierman W.C."/>
            <person name="Denning D.W."/>
            <person name="Caddick M."/>
            <person name="Hynes M."/>
            <person name="Paoletti M."/>
            <person name="Fischer R."/>
            <person name="Miller B."/>
            <person name="Dyer P."/>
            <person name="Sachs M.S."/>
            <person name="Osmani S.A."/>
            <person name="Birren B.W."/>
        </authorList>
    </citation>
    <scope>NUCLEOTIDE SEQUENCE [LARGE SCALE GENOMIC DNA]</scope>
    <source>
        <strain evidence="8">FGSC A4 / ATCC 38163 / CBS 112.46 / NRRL 194 / M139</strain>
    </source>
</reference>
<sequence>MADLTKIQGFNLIQETYKQVGDHPIRADILVPQTTYEGKRPIVARFHGGGLVMGDSLYMDWFPYWLSDLALEHEAVIVSANYRLMPQATGLDIYDDIKDFWAWLQSPVVEEILATYTTPTEIDLAHILVTGESAGGLLSINSALQLANSDFVGFPVRAAIGMYPTVDMNSTDFTEPRTTPPFGQHFDESIISAILDTAPDGPITSTSGDYLPLMLAAIEYGYLGDWYARDSHHSETLYPVQQLKKGVQIPRGGITIIQGLNDTVVPPHHSEPFITRLAKVTAGQPGNDKIHLITHDGTCCFQILETETRQYLCFGASVPAFRKSNHRAGWLYDHHYAVLNPFLTFPHAFTGVIFTTTQIGKTMSSIHIPGLLQPVIALNGWTFLVEIWMFATRIPAVGHLKESSDPAITKAELNEKTPPSVRWKGDNYNNLLEQPTQFYAVALALAIARHGEDNSVDQGLAWAYVGTRIMHSLIQCTSNIVPLRFCVFAVSSGILAALTVRAAAAVF</sequence>
<evidence type="ECO:0000256" key="3">
    <source>
        <dbReference type="ARBA" id="ARBA00022801"/>
    </source>
</evidence>
<keyword evidence="2" id="KW-0812">Transmembrane</keyword>
<proteinExistence type="predicted"/>